<dbReference type="RefSeq" id="WP_211115272.1">
    <property type="nucleotide sequence ID" value="NZ_VITN01000011.1"/>
</dbReference>
<dbReference type="Proteomes" id="UP000319859">
    <property type="component" value="Unassembled WGS sequence"/>
</dbReference>
<dbReference type="PANTHER" id="PTHR46825:SF8">
    <property type="entry name" value="BETA-LACTAMASE-RELATED"/>
    <property type="match status" value="1"/>
</dbReference>
<evidence type="ECO:0000313" key="3">
    <source>
        <dbReference type="EMBL" id="TWB17189.1"/>
    </source>
</evidence>
<dbReference type="PANTHER" id="PTHR46825">
    <property type="entry name" value="D-ALANYL-D-ALANINE-CARBOXYPEPTIDASE/ENDOPEPTIDASE AMPH"/>
    <property type="match status" value="1"/>
</dbReference>
<dbReference type="InterPro" id="IPR050491">
    <property type="entry name" value="AmpC-like"/>
</dbReference>
<dbReference type="Gene3D" id="3.40.710.10">
    <property type="entry name" value="DD-peptidase/beta-lactamase superfamily"/>
    <property type="match status" value="1"/>
</dbReference>
<dbReference type="EMBL" id="VITN01000011">
    <property type="protein sequence ID" value="TWB17189.1"/>
    <property type="molecule type" value="Genomic_DNA"/>
</dbReference>
<dbReference type="InterPro" id="IPR001466">
    <property type="entry name" value="Beta-lactam-related"/>
</dbReference>
<reference evidence="3 4" key="1">
    <citation type="submission" date="2019-06" db="EMBL/GenBank/DDBJ databases">
        <title>Genomic Encyclopedia of Type Strains, Phase IV (KMG-V): Genome sequencing to study the core and pangenomes of soil and plant-associated prokaryotes.</title>
        <authorList>
            <person name="Whitman W."/>
        </authorList>
    </citation>
    <scope>NUCLEOTIDE SEQUENCE [LARGE SCALE GENOMIC DNA]</scope>
    <source>
        <strain evidence="3 4">BR 11880</strain>
    </source>
</reference>
<organism evidence="3 4">
    <name type="scientific">Nitrospirillum amazonense</name>
    <dbReference type="NCBI Taxonomy" id="28077"/>
    <lineage>
        <taxon>Bacteria</taxon>
        <taxon>Pseudomonadati</taxon>
        <taxon>Pseudomonadota</taxon>
        <taxon>Alphaproteobacteria</taxon>
        <taxon>Rhodospirillales</taxon>
        <taxon>Azospirillaceae</taxon>
        <taxon>Nitrospirillum</taxon>
    </lineage>
</organism>
<accession>A0A560F6E2</accession>
<dbReference type="Pfam" id="PF00144">
    <property type="entry name" value="Beta-lactamase"/>
    <property type="match status" value="1"/>
</dbReference>
<gene>
    <name evidence="3" type="ORF">FBZ89_11140</name>
</gene>
<keyword evidence="1" id="KW-0732">Signal</keyword>
<sequence length="361" mass="38547">MRRTMWGMPVIAAALALGGGALAAEPKEVRAALDQAVPGLLASAKVPSVSIAEIGDGKVTLTAAYGEQSPGVRATPATLYNIASLTKPITAEVVLRLAARKTVSLDASMADYWTDPDIANDDRRQLLTPRLALSHQTGFPNWRAPGKPLAFQFTPGTSYGYSGEGYQYVARYVEKKTGQDFEALAQAVLFKPAGMNDTASGHKPWFDGRVAVPTDASGKALQPGYATTYNAADLIYTTAGDYARFITSVMKDQDVTPSLAADRRHIQVSQRTEMCAGAKAATCPAEAGFGLGWQVLEFNGETVMMHTGRDEGVATFAWYSPTTRKGAVFLTNSDNGFQLVLPVFETLGASPTFLAYLRGQS</sequence>
<evidence type="ECO:0000313" key="4">
    <source>
        <dbReference type="Proteomes" id="UP000319859"/>
    </source>
</evidence>
<feature type="chain" id="PRO_5022243999" evidence="1">
    <location>
        <begin position="24"/>
        <end position="361"/>
    </location>
</feature>
<proteinExistence type="predicted"/>
<dbReference type="InterPro" id="IPR012338">
    <property type="entry name" value="Beta-lactam/transpept-like"/>
</dbReference>
<evidence type="ECO:0000256" key="1">
    <source>
        <dbReference type="SAM" id="SignalP"/>
    </source>
</evidence>
<feature type="signal peptide" evidence="1">
    <location>
        <begin position="1"/>
        <end position="23"/>
    </location>
</feature>
<dbReference type="AlphaFoldDB" id="A0A560F6E2"/>
<dbReference type="SUPFAM" id="SSF56601">
    <property type="entry name" value="beta-lactamase/transpeptidase-like"/>
    <property type="match status" value="1"/>
</dbReference>
<comment type="caution">
    <text evidence="3">The sequence shown here is derived from an EMBL/GenBank/DDBJ whole genome shotgun (WGS) entry which is preliminary data.</text>
</comment>
<feature type="domain" description="Beta-lactamase-related" evidence="2">
    <location>
        <begin position="33"/>
        <end position="336"/>
    </location>
</feature>
<name>A0A560F6E2_9PROT</name>
<protein>
    <submittedName>
        <fullName evidence="3">CubicO group peptidase (Beta-lactamase class C family)</fullName>
    </submittedName>
</protein>
<evidence type="ECO:0000259" key="2">
    <source>
        <dbReference type="Pfam" id="PF00144"/>
    </source>
</evidence>